<evidence type="ECO:0000256" key="9">
    <source>
        <dbReference type="ARBA" id="ARBA00023180"/>
    </source>
</evidence>
<dbReference type="GO" id="GO:0098609">
    <property type="term" value="P:cell-cell adhesion"/>
    <property type="evidence" value="ECO:0007669"/>
    <property type="project" value="TreeGrafter"/>
</dbReference>
<dbReference type="AlphaFoldDB" id="A0A8X6YM97"/>
<evidence type="ECO:0000313" key="12">
    <source>
        <dbReference type="Proteomes" id="UP000886998"/>
    </source>
</evidence>
<reference evidence="11" key="1">
    <citation type="submission" date="2020-08" db="EMBL/GenBank/DDBJ databases">
        <title>Multicomponent nature underlies the extraordinary mechanical properties of spider dragline silk.</title>
        <authorList>
            <person name="Kono N."/>
            <person name="Nakamura H."/>
            <person name="Mori M."/>
            <person name="Yoshida Y."/>
            <person name="Ohtoshi R."/>
            <person name="Malay A.D."/>
            <person name="Moran D.A.P."/>
            <person name="Tomita M."/>
            <person name="Numata K."/>
            <person name="Arakawa K."/>
        </authorList>
    </citation>
    <scope>NUCLEOTIDE SEQUENCE</scope>
</reference>
<comment type="subcellular location">
    <subcellularLocation>
        <location evidence="1">Membrane</location>
        <topology evidence="1">Single-pass type I membrane protein</topology>
    </subcellularLocation>
</comment>
<dbReference type="PANTHER" id="PTHR23220:SF122">
    <property type="entry name" value="INTEGRIN ALPHA-PS1"/>
    <property type="match status" value="1"/>
</dbReference>
<evidence type="ECO:0000256" key="8">
    <source>
        <dbReference type="ARBA" id="ARBA00023170"/>
    </source>
</evidence>
<keyword evidence="9" id="KW-0325">Glycoprotein</keyword>
<evidence type="ECO:0000256" key="2">
    <source>
        <dbReference type="ARBA" id="ARBA00008054"/>
    </source>
</evidence>
<dbReference type="GO" id="GO:0007229">
    <property type="term" value="P:integrin-mediated signaling pathway"/>
    <property type="evidence" value="ECO:0007669"/>
    <property type="project" value="UniProtKB-KW"/>
</dbReference>
<organism evidence="11 12">
    <name type="scientific">Trichonephila inaurata madagascariensis</name>
    <dbReference type="NCBI Taxonomy" id="2747483"/>
    <lineage>
        <taxon>Eukaryota</taxon>
        <taxon>Metazoa</taxon>
        <taxon>Ecdysozoa</taxon>
        <taxon>Arthropoda</taxon>
        <taxon>Chelicerata</taxon>
        <taxon>Arachnida</taxon>
        <taxon>Araneae</taxon>
        <taxon>Araneomorphae</taxon>
        <taxon>Entelegynae</taxon>
        <taxon>Araneoidea</taxon>
        <taxon>Nephilidae</taxon>
        <taxon>Trichonephila</taxon>
        <taxon>Trichonephila inaurata</taxon>
    </lineage>
</organism>
<keyword evidence="4" id="KW-0130">Cell adhesion</keyword>
<dbReference type="PROSITE" id="PS00242">
    <property type="entry name" value="INTEGRIN_ALPHA"/>
    <property type="match status" value="1"/>
</dbReference>
<protein>
    <submittedName>
        <fullName evidence="11">Integrin alpha-PS1</fullName>
    </submittedName>
</protein>
<dbReference type="GO" id="GO:0007160">
    <property type="term" value="P:cell-matrix adhesion"/>
    <property type="evidence" value="ECO:0007669"/>
    <property type="project" value="TreeGrafter"/>
</dbReference>
<keyword evidence="12" id="KW-1185">Reference proteome</keyword>
<keyword evidence="3 10" id="KW-0812">Transmembrane</keyword>
<dbReference type="GO" id="GO:0009897">
    <property type="term" value="C:external side of plasma membrane"/>
    <property type="evidence" value="ECO:0007669"/>
    <property type="project" value="TreeGrafter"/>
</dbReference>
<dbReference type="PANTHER" id="PTHR23220">
    <property type="entry name" value="INTEGRIN ALPHA"/>
    <property type="match status" value="1"/>
</dbReference>
<feature type="transmembrane region" description="Helical" evidence="10">
    <location>
        <begin position="25"/>
        <end position="49"/>
    </location>
</feature>
<gene>
    <name evidence="11" type="primary">mew_3</name>
    <name evidence="11" type="ORF">TNIN_262011</name>
</gene>
<dbReference type="FunFam" id="1.20.5.930:FF:000001">
    <property type="entry name" value="Integrin subunit alpha V"/>
    <property type="match status" value="1"/>
</dbReference>
<dbReference type="InterPro" id="IPR018184">
    <property type="entry name" value="Integrin_alpha_C_CS"/>
</dbReference>
<evidence type="ECO:0000256" key="5">
    <source>
        <dbReference type="ARBA" id="ARBA00022989"/>
    </source>
</evidence>
<dbReference type="EMBL" id="BMAV01021503">
    <property type="protein sequence ID" value="GFY75595.1"/>
    <property type="molecule type" value="Genomic_DNA"/>
</dbReference>
<name>A0A8X6YM97_9ARAC</name>
<evidence type="ECO:0000256" key="3">
    <source>
        <dbReference type="ARBA" id="ARBA00022692"/>
    </source>
</evidence>
<evidence type="ECO:0000256" key="10">
    <source>
        <dbReference type="SAM" id="Phobius"/>
    </source>
</evidence>
<dbReference type="GO" id="GO:0033627">
    <property type="term" value="P:cell adhesion mediated by integrin"/>
    <property type="evidence" value="ECO:0007669"/>
    <property type="project" value="TreeGrafter"/>
</dbReference>
<evidence type="ECO:0000256" key="1">
    <source>
        <dbReference type="ARBA" id="ARBA00004479"/>
    </source>
</evidence>
<keyword evidence="8" id="KW-0675">Receptor</keyword>
<dbReference type="PROSITE" id="PS51257">
    <property type="entry name" value="PROKAR_LIPOPROTEIN"/>
    <property type="match status" value="1"/>
</dbReference>
<dbReference type="GO" id="GO:0005178">
    <property type="term" value="F:integrin binding"/>
    <property type="evidence" value="ECO:0007669"/>
    <property type="project" value="TreeGrafter"/>
</dbReference>
<comment type="similarity">
    <text evidence="2">Belongs to the integrin alpha chain family.</text>
</comment>
<comment type="caution">
    <text evidence="11">The sequence shown here is derived from an EMBL/GenBank/DDBJ whole genome shotgun (WGS) entry which is preliminary data.</text>
</comment>
<keyword evidence="7" id="KW-1015">Disulfide bond</keyword>
<dbReference type="Gene3D" id="1.20.5.930">
    <property type="entry name" value="Bicelle-embedded integrin alpha(iib) transmembrane segment"/>
    <property type="match status" value="1"/>
</dbReference>
<dbReference type="GO" id="GO:0008305">
    <property type="term" value="C:integrin complex"/>
    <property type="evidence" value="ECO:0007669"/>
    <property type="project" value="TreeGrafter"/>
</dbReference>
<sequence length="72" mass="8244">MKIIYTSAETKAYPDIALYQKTEEVALWIIILAACAGILLLIILIIILWKCGFFKRKKPGYEPAPTHEKEYS</sequence>
<keyword evidence="5 10" id="KW-1133">Transmembrane helix</keyword>
<proteinExistence type="inferred from homology"/>
<evidence type="ECO:0000313" key="11">
    <source>
        <dbReference type="EMBL" id="GFY75595.1"/>
    </source>
</evidence>
<dbReference type="Proteomes" id="UP000886998">
    <property type="component" value="Unassembled WGS sequence"/>
</dbReference>
<accession>A0A8X6YM97</accession>
<evidence type="ECO:0000256" key="4">
    <source>
        <dbReference type="ARBA" id="ARBA00022889"/>
    </source>
</evidence>
<evidence type="ECO:0000256" key="7">
    <source>
        <dbReference type="ARBA" id="ARBA00023157"/>
    </source>
</evidence>
<keyword evidence="6 10" id="KW-0472">Membrane</keyword>
<keyword evidence="11" id="KW-0401">Integrin</keyword>
<evidence type="ECO:0000256" key="6">
    <source>
        <dbReference type="ARBA" id="ARBA00023136"/>
    </source>
</evidence>